<dbReference type="CDD" id="cd19531">
    <property type="entry name" value="LCL_NRPS-like"/>
    <property type="match status" value="1"/>
</dbReference>
<dbReference type="Gene3D" id="3.30.559.30">
    <property type="entry name" value="Nonribosomal peptide synthetase, condensation domain"/>
    <property type="match status" value="1"/>
</dbReference>
<keyword evidence="3" id="KW-0597">Phosphoprotein</keyword>
<dbReference type="SUPFAM" id="SSF52777">
    <property type="entry name" value="CoA-dependent acyltransferases"/>
    <property type="match status" value="2"/>
</dbReference>
<dbReference type="InterPro" id="IPR020845">
    <property type="entry name" value="AMP-binding_CS"/>
</dbReference>
<dbReference type="PROSITE" id="PS00455">
    <property type="entry name" value="AMP_BINDING"/>
    <property type="match status" value="1"/>
</dbReference>
<dbReference type="Proteomes" id="UP001596958">
    <property type="component" value="Unassembled WGS sequence"/>
</dbReference>
<dbReference type="InterPro" id="IPR036736">
    <property type="entry name" value="ACP-like_sf"/>
</dbReference>
<dbReference type="InterPro" id="IPR009081">
    <property type="entry name" value="PP-bd_ACP"/>
</dbReference>
<dbReference type="InterPro" id="IPR006162">
    <property type="entry name" value="Ppantetheine_attach_site"/>
</dbReference>
<comment type="caution">
    <text evidence="5">The sequence shown here is derived from an EMBL/GenBank/DDBJ whole genome shotgun (WGS) entry which is preliminary data.</text>
</comment>
<dbReference type="InterPro" id="IPR000873">
    <property type="entry name" value="AMP-dep_synth/lig_dom"/>
</dbReference>
<reference evidence="6" key="1">
    <citation type="journal article" date="2019" name="Int. J. Syst. Evol. Microbiol.">
        <title>The Global Catalogue of Microorganisms (GCM) 10K type strain sequencing project: providing services to taxonomists for standard genome sequencing and annotation.</title>
        <authorList>
            <consortium name="The Broad Institute Genomics Platform"/>
            <consortium name="The Broad Institute Genome Sequencing Center for Infectious Disease"/>
            <person name="Wu L."/>
            <person name="Ma J."/>
        </authorList>
    </citation>
    <scope>NUCLEOTIDE SEQUENCE [LARGE SCALE GENOMIC DNA]</scope>
    <source>
        <strain evidence="6">CCUG 63418</strain>
    </source>
</reference>
<dbReference type="PANTHER" id="PTHR45527:SF1">
    <property type="entry name" value="FATTY ACID SYNTHASE"/>
    <property type="match status" value="1"/>
</dbReference>
<dbReference type="InterPro" id="IPR001242">
    <property type="entry name" value="Condensation_dom"/>
</dbReference>
<dbReference type="InterPro" id="IPR042099">
    <property type="entry name" value="ANL_N_sf"/>
</dbReference>
<dbReference type="Pfam" id="PF13193">
    <property type="entry name" value="AMP-binding_C"/>
    <property type="match status" value="1"/>
</dbReference>
<dbReference type="InterPro" id="IPR029058">
    <property type="entry name" value="AB_hydrolase_fold"/>
</dbReference>
<feature type="domain" description="Carrier" evidence="4">
    <location>
        <begin position="1071"/>
        <end position="1146"/>
    </location>
</feature>
<dbReference type="Pfam" id="PF00501">
    <property type="entry name" value="AMP-binding"/>
    <property type="match status" value="1"/>
</dbReference>
<dbReference type="InterPro" id="IPR001031">
    <property type="entry name" value="Thioesterase"/>
</dbReference>
<evidence type="ECO:0000256" key="2">
    <source>
        <dbReference type="ARBA" id="ARBA00022450"/>
    </source>
</evidence>
<comment type="cofactor">
    <cofactor evidence="1">
        <name>pantetheine 4'-phosphate</name>
        <dbReference type="ChEBI" id="CHEBI:47942"/>
    </cofactor>
</comment>
<evidence type="ECO:0000259" key="4">
    <source>
        <dbReference type="PROSITE" id="PS50075"/>
    </source>
</evidence>
<evidence type="ECO:0000313" key="5">
    <source>
        <dbReference type="EMBL" id="MFD0749585.1"/>
    </source>
</evidence>
<dbReference type="Gene3D" id="3.40.50.1820">
    <property type="entry name" value="alpha/beta hydrolase"/>
    <property type="match status" value="1"/>
</dbReference>
<keyword evidence="2" id="KW-0596">Phosphopantetheine</keyword>
<dbReference type="InterPro" id="IPR045851">
    <property type="entry name" value="AMP-bd_C_sf"/>
</dbReference>
<evidence type="ECO:0000256" key="3">
    <source>
        <dbReference type="ARBA" id="ARBA00022553"/>
    </source>
</evidence>
<dbReference type="InterPro" id="IPR023213">
    <property type="entry name" value="CAT-like_dom_sf"/>
</dbReference>
<sequence>MESISDFLSEIRLDNGAIWLADESLKLFTSKKMQTDETRQFISNNRSSLISILRDNCILSKEKFAEVTILRNDTESHYPLSAAQERLWFIEQLEEGTNAYHIPTVLELGPGTEAEGVKYALQQIVLRHQVLRSTIQQPEDLDYPVQKVNNRPLVFEETILSDAGNLNALIRADINRPFDLSAENPLRAKFYKVISVDGESRTILLINIHHIAADGWTLDIFKNELFAYYEAYMANDHEFTLPALAIQYKDFALWQKAYLKREVLQGQLNYWKNKLSGFQTLDFPADHARQIKNDYRGASLQFTIGAEASANLRALAQSTGTTLNSVLLSGLNILLSKYTGQQDIVTGSPVANRHLEQLEGLIGFFVNTVVNRTILGREQTFRQLVTQVHNEQVQMQKHQDIPFEKLVEELNVERDPGRNPVFQILFSVQNFGAGEDITQAKTYFRPFSVFDFYDVEKFDLSFTIDSSNVELQGRISYSTSLFEKNTVESLAAHYVGLLTQLSRTPDAYYSKIGLLGAQEYKRVIYDWNVTEKDFPRDKTINKLFEEQARRNPNSIALVCNGQQLTYAELNTHSNQLARRIRAEYYKANSVQIPVDTVIALYLDRGFEMIIGILGVLKAGAAYVPINIDHPKEKTDFILADTGAQIILSQQRLLSDEKLPAEKVMLIDLTEGFYQTESDTNLEPNACSTDLAYVIYTSGTTGNPKGVKIEHHSVVNKISYFIANHGVNAAFNIGAKIPYSFDPSVREIFIALLSGARLTIVATNLYNTDELIGIIQQQQINLLIFIPSHLNLFLLSLKNHSSYSEALTSLKIIYSCGEILPGSLVLEIKNHLPDVKLINQYGPSEACLCSFEFDTSKVDNINLSRSVPVGKIIDNGKAYVLDTDFNPSPINAVGEIYIGGDGLSRGYLNLPELTEQRFIANPFATEQDKKNDYTRLYRTDDLGRWLPNGDLEFIGRNDDQVKIRGYRIEMGEVEAALRRVDGVGQCCVITRDRDTETGPLKYLVAYYVTKKNSTFQINPKSITAELQKMLPEYMIPDVFIELDFLPLTTNGKLDKRALPVASISQITEGYVEPVTDKELVLCAVWKNVLGLDRVGLTDDFFRIGGNSMLALHASRGMAKALNQDFRVADLFRFKSIGAILKNSALQRDNFNGLAKEYHPGSGSELEKMIFVHPGGAGAEVYQDLADLLAQRFKCIGIDNYNLHAANRITTLHEIAKLYLREVEQNYVLSQPVNLLGWSYGGLLSLEMASILEQRGFSNINVFLLDTILKDAVMWSILDSENKDDARLEMSLELKTNLPEGVSESEIERYLSCFETDREISRANISNRLQHTHVLLFKALKDNPVRNASLDEPYNQHKRRLAYNNVELVANYLRVINLDCHHHDILESAVLIADALLEA</sequence>
<dbReference type="SUPFAM" id="SSF56801">
    <property type="entry name" value="Acetyl-CoA synthetase-like"/>
    <property type="match status" value="1"/>
</dbReference>
<dbReference type="RefSeq" id="WP_377098081.1">
    <property type="nucleotide sequence ID" value="NZ_JBHTHU010000002.1"/>
</dbReference>
<dbReference type="Pfam" id="PF00668">
    <property type="entry name" value="Condensation"/>
    <property type="match status" value="1"/>
</dbReference>
<evidence type="ECO:0000313" key="6">
    <source>
        <dbReference type="Proteomes" id="UP001596958"/>
    </source>
</evidence>
<dbReference type="Pfam" id="PF00550">
    <property type="entry name" value="PP-binding"/>
    <property type="match status" value="1"/>
</dbReference>
<dbReference type="SUPFAM" id="SSF53474">
    <property type="entry name" value="alpha/beta-Hydrolases"/>
    <property type="match status" value="1"/>
</dbReference>
<dbReference type="NCBIfam" id="TIGR01733">
    <property type="entry name" value="AA-adenyl-dom"/>
    <property type="match status" value="1"/>
</dbReference>
<dbReference type="PROSITE" id="PS00012">
    <property type="entry name" value="PHOSPHOPANTETHEINE"/>
    <property type="match status" value="1"/>
</dbReference>
<dbReference type="Gene3D" id="3.30.559.10">
    <property type="entry name" value="Chloramphenicol acetyltransferase-like domain"/>
    <property type="match status" value="1"/>
</dbReference>
<gene>
    <name evidence="5" type="ORF">ACFQZS_05485</name>
</gene>
<protein>
    <submittedName>
        <fullName evidence="5">Amino acid adenylation domain-containing protein</fullName>
    </submittedName>
</protein>
<dbReference type="SUPFAM" id="SSF47336">
    <property type="entry name" value="ACP-like"/>
    <property type="match status" value="1"/>
</dbReference>
<evidence type="ECO:0000256" key="1">
    <source>
        <dbReference type="ARBA" id="ARBA00001957"/>
    </source>
</evidence>
<dbReference type="Gene3D" id="1.10.1200.10">
    <property type="entry name" value="ACP-like"/>
    <property type="match status" value="1"/>
</dbReference>
<dbReference type="PROSITE" id="PS50075">
    <property type="entry name" value="CARRIER"/>
    <property type="match status" value="1"/>
</dbReference>
<keyword evidence="6" id="KW-1185">Reference proteome</keyword>
<accession>A0ABW2YYG1</accession>
<dbReference type="CDD" id="cd05930">
    <property type="entry name" value="A_NRPS"/>
    <property type="match status" value="1"/>
</dbReference>
<proteinExistence type="predicted"/>
<dbReference type="PANTHER" id="PTHR45527">
    <property type="entry name" value="NONRIBOSOMAL PEPTIDE SYNTHETASE"/>
    <property type="match status" value="1"/>
</dbReference>
<dbReference type="InterPro" id="IPR025110">
    <property type="entry name" value="AMP-bd_C"/>
</dbReference>
<dbReference type="Gene3D" id="3.40.50.12780">
    <property type="entry name" value="N-terminal domain of ligase-like"/>
    <property type="match status" value="1"/>
</dbReference>
<dbReference type="EMBL" id="JBHTHU010000002">
    <property type="protein sequence ID" value="MFD0749585.1"/>
    <property type="molecule type" value="Genomic_DNA"/>
</dbReference>
<organism evidence="5 6">
    <name type="scientific">Mucilaginibacter calamicampi</name>
    <dbReference type="NCBI Taxonomy" id="1302352"/>
    <lineage>
        <taxon>Bacteria</taxon>
        <taxon>Pseudomonadati</taxon>
        <taxon>Bacteroidota</taxon>
        <taxon>Sphingobacteriia</taxon>
        <taxon>Sphingobacteriales</taxon>
        <taxon>Sphingobacteriaceae</taxon>
        <taxon>Mucilaginibacter</taxon>
    </lineage>
</organism>
<dbReference type="Pfam" id="PF00975">
    <property type="entry name" value="Thioesterase"/>
    <property type="match status" value="1"/>
</dbReference>
<dbReference type="InterPro" id="IPR010071">
    <property type="entry name" value="AA_adenyl_dom"/>
</dbReference>
<name>A0ABW2YYG1_9SPHI</name>
<dbReference type="Gene3D" id="3.30.300.30">
    <property type="match status" value="1"/>
</dbReference>